<protein>
    <submittedName>
        <fullName evidence="1">3810_t:CDS:1</fullName>
    </submittedName>
</protein>
<evidence type="ECO:0000313" key="2">
    <source>
        <dbReference type="Proteomes" id="UP000789860"/>
    </source>
</evidence>
<dbReference type="EMBL" id="CAJVPM010005694">
    <property type="protein sequence ID" value="CAG8526875.1"/>
    <property type="molecule type" value="Genomic_DNA"/>
</dbReference>
<organism evidence="1 2">
    <name type="scientific">Scutellospora calospora</name>
    <dbReference type="NCBI Taxonomy" id="85575"/>
    <lineage>
        <taxon>Eukaryota</taxon>
        <taxon>Fungi</taxon>
        <taxon>Fungi incertae sedis</taxon>
        <taxon>Mucoromycota</taxon>
        <taxon>Glomeromycotina</taxon>
        <taxon>Glomeromycetes</taxon>
        <taxon>Diversisporales</taxon>
        <taxon>Gigasporaceae</taxon>
        <taxon>Scutellospora</taxon>
    </lineage>
</organism>
<gene>
    <name evidence="1" type="ORF">SCALOS_LOCUS4294</name>
</gene>
<reference evidence="1" key="1">
    <citation type="submission" date="2021-06" db="EMBL/GenBank/DDBJ databases">
        <authorList>
            <person name="Kallberg Y."/>
            <person name="Tangrot J."/>
            <person name="Rosling A."/>
        </authorList>
    </citation>
    <scope>NUCLEOTIDE SEQUENCE</scope>
    <source>
        <strain evidence="1">AU212A</strain>
    </source>
</reference>
<evidence type="ECO:0000313" key="1">
    <source>
        <dbReference type="EMBL" id="CAG8526875.1"/>
    </source>
</evidence>
<sequence length="124" mass="14472">MKKIQNFEQYNIENEIIIELAKEIYYQQNIVNNIIKENKLLKKHIKKIEHSEESEQENSNKNSEENLQSPELPNNSNNLSDSQSFFNNLMGNCDDEQNIGKDCSVLPCKNNLECKNINNKHTCI</sequence>
<comment type="caution">
    <text evidence="1">The sequence shown here is derived from an EMBL/GenBank/DDBJ whole genome shotgun (WGS) entry which is preliminary data.</text>
</comment>
<name>A0ACA9LFU4_9GLOM</name>
<dbReference type="Proteomes" id="UP000789860">
    <property type="component" value="Unassembled WGS sequence"/>
</dbReference>
<keyword evidence="2" id="KW-1185">Reference proteome</keyword>
<accession>A0ACA9LFU4</accession>
<proteinExistence type="predicted"/>